<evidence type="ECO:0000256" key="2">
    <source>
        <dbReference type="SAM" id="SignalP"/>
    </source>
</evidence>
<evidence type="ECO:0000256" key="1">
    <source>
        <dbReference type="SAM" id="MobiDB-lite"/>
    </source>
</evidence>
<feature type="signal peptide" evidence="2">
    <location>
        <begin position="1"/>
        <end position="27"/>
    </location>
</feature>
<accession>A0A7J8IM12</accession>
<evidence type="ECO:0000313" key="4">
    <source>
        <dbReference type="Proteomes" id="UP000593571"/>
    </source>
</evidence>
<name>A0A7J8IM12_ROUAE</name>
<evidence type="ECO:0000313" key="3">
    <source>
        <dbReference type="EMBL" id="KAF6485614.1"/>
    </source>
</evidence>
<dbReference type="EMBL" id="JACASE010000003">
    <property type="protein sequence ID" value="KAF6485614.1"/>
    <property type="molecule type" value="Genomic_DNA"/>
</dbReference>
<dbReference type="AlphaFoldDB" id="A0A7J8IM12"/>
<reference evidence="3 4" key="1">
    <citation type="journal article" date="2020" name="Nature">
        <title>Six reference-quality genomes reveal evolution of bat adaptations.</title>
        <authorList>
            <person name="Jebb D."/>
            <person name="Huang Z."/>
            <person name="Pippel M."/>
            <person name="Hughes G.M."/>
            <person name="Lavrichenko K."/>
            <person name="Devanna P."/>
            <person name="Winkler S."/>
            <person name="Jermiin L.S."/>
            <person name="Skirmuntt E.C."/>
            <person name="Katzourakis A."/>
            <person name="Burkitt-Gray L."/>
            <person name="Ray D.A."/>
            <person name="Sullivan K.A.M."/>
            <person name="Roscito J.G."/>
            <person name="Kirilenko B.M."/>
            <person name="Davalos L.M."/>
            <person name="Corthals A.P."/>
            <person name="Power M.L."/>
            <person name="Jones G."/>
            <person name="Ransome R.D."/>
            <person name="Dechmann D.K.N."/>
            <person name="Locatelli A.G."/>
            <person name="Puechmaille S.J."/>
            <person name="Fedrigo O."/>
            <person name="Jarvis E.D."/>
            <person name="Hiller M."/>
            <person name="Vernes S.C."/>
            <person name="Myers E.W."/>
            <person name="Teeling E.C."/>
        </authorList>
    </citation>
    <scope>NUCLEOTIDE SEQUENCE [LARGE SCALE GENOMIC DNA]</scope>
    <source>
        <strain evidence="3">MRouAeg1</strain>
        <tissue evidence="3">Muscle</tissue>
    </source>
</reference>
<organism evidence="3 4">
    <name type="scientific">Rousettus aegyptiacus</name>
    <name type="common">Egyptian fruit bat</name>
    <name type="synonym">Pteropus aegyptiacus</name>
    <dbReference type="NCBI Taxonomy" id="9407"/>
    <lineage>
        <taxon>Eukaryota</taxon>
        <taxon>Metazoa</taxon>
        <taxon>Chordata</taxon>
        <taxon>Craniata</taxon>
        <taxon>Vertebrata</taxon>
        <taxon>Euteleostomi</taxon>
        <taxon>Mammalia</taxon>
        <taxon>Eutheria</taxon>
        <taxon>Laurasiatheria</taxon>
        <taxon>Chiroptera</taxon>
        <taxon>Yinpterochiroptera</taxon>
        <taxon>Pteropodoidea</taxon>
        <taxon>Pteropodidae</taxon>
        <taxon>Rousettinae</taxon>
        <taxon>Rousettus</taxon>
    </lineage>
</organism>
<protein>
    <submittedName>
        <fullName evidence="3">Uncharacterized protein</fullName>
    </submittedName>
</protein>
<comment type="caution">
    <text evidence="3">The sequence shown here is derived from an EMBL/GenBank/DDBJ whole genome shotgun (WGS) entry which is preliminary data.</text>
</comment>
<keyword evidence="4" id="KW-1185">Reference proteome</keyword>
<feature type="compositionally biased region" description="Basic and acidic residues" evidence="1">
    <location>
        <begin position="80"/>
        <end position="89"/>
    </location>
</feature>
<feature type="compositionally biased region" description="Basic and acidic residues" evidence="1">
    <location>
        <begin position="135"/>
        <end position="146"/>
    </location>
</feature>
<keyword evidence="2" id="KW-0732">Signal</keyword>
<sequence>MAPESVLFTMLLLRCGCLLSCRKWVRKTHFYPICRHLLPFSLRGGEYTQAVHRTLRESWDGGAEGPSEVLSCTPFMLQPKEQRPRDGKQRAQRLTTKPWPSSPPGPDDPQPQADSPSIVLHGLVETGRQAGSWSQKDRPERPASSS</sequence>
<proteinExistence type="predicted"/>
<dbReference type="Proteomes" id="UP000593571">
    <property type="component" value="Unassembled WGS sequence"/>
</dbReference>
<feature type="compositionally biased region" description="Pro residues" evidence="1">
    <location>
        <begin position="100"/>
        <end position="109"/>
    </location>
</feature>
<feature type="chain" id="PRO_5029694973" evidence="2">
    <location>
        <begin position="28"/>
        <end position="146"/>
    </location>
</feature>
<gene>
    <name evidence="3" type="ORF">HJG63_010755</name>
</gene>
<feature type="region of interest" description="Disordered" evidence="1">
    <location>
        <begin position="75"/>
        <end position="146"/>
    </location>
</feature>